<evidence type="ECO:0008006" key="4">
    <source>
        <dbReference type="Google" id="ProtNLM"/>
    </source>
</evidence>
<reference evidence="2 3" key="1">
    <citation type="journal article" date="2016" name="Nat. Commun.">
        <title>Thousands of microbial genomes shed light on interconnected biogeochemical processes in an aquifer system.</title>
        <authorList>
            <person name="Anantharaman K."/>
            <person name="Brown C.T."/>
            <person name="Hug L.A."/>
            <person name="Sharon I."/>
            <person name="Castelle C.J."/>
            <person name="Probst A.J."/>
            <person name="Thomas B.C."/>
            <person name="Singh A."/>
            <person name="Wilkins M.J."/>
            <person name="Karaoz U."/>
            <person name="Brodie E.L."/>
            <person name="Williams K.H."/>
            <person name="Hubbard S.S."/>
            <person name="Banfield J.F."/>
        </authorList>
    </citation>
    <scope>NUCLEOTIDE SEQUENCE [LARGE SCALE GENOMIC DNA]</scope>
</reference>
<feature type="transmembrane region" description="Helical" evidence="1">
    <location>
        <begin position="163"/>
        <end position="193"/>
    </location>
</feature>
<feature type="transmembrane region" description="Helical" evidence="1">
    <location>
        <begin position="31"/>
        <end position="50"/>
    </location>
</feature>
<evidence type="ECO:0000313" key="3">
    <source>
        <dbReference type="Proteomes" id="UP000176992"/>
    </source>
</evidence>
<dbReference type="InterPro" id="IPR003453">
    <property type="entry name" value="ABC_MlaE_roteobac"/>
</dbReference>
<dbReference type="EMBL" id="MFIV01000201">
    <property type="protein sequence ID" value="OGF97869.1"/>
    <property type="molecule type" value="Genomic_DNA"/>
</dbReference>
<accession>A0A1F5YCM1</accession>
<comment type="caution">
    <text evidence="2">The sequence shown here is derived from an EMBL/GenBank/DDBJ whole genome shotgun (WGS) entry which is preliminary data.</text>
</comment>
<sequence>MTENVSQRQGLFVQFFGWIGRLVLELFERVFFIYRLILDSLYWTFAAPLIGKGLRLGSAFDEMVKVGVNAVPIVGLISFSIGMILAMQSAYQLEQFGATIFTANLVAVAQTRELGPLMTAIIVAGRSGSGIAAEIGTMKVGEEIEALQSMGFNPIKFLVVPKLLALAVMVPCLTIISDFIGISGGISIAVFSLDLGFGRYLSATIFALVFKDIITGLIKSVVFAVLVGLTGCYMGFKVEGGAEGVGRRTTQSVVVSIFLIILADAFFTSLFYYLW</sequence>
<dbReference type="PANTHER" id="PTHR30188:SF3">
    <property type="entry name" value="ABC TRANSPORTER PERMEASE"/>
    <property type="match status" value="1"/>
</dbReference>
<feature type="transmembrane region" description="Helical" evidence="1">
    <location>
        <begin position="253"/>
        <end position="274"/>
    </location>
</feature>
<evidence type="ECO:0000313" key="2">
    <source>
        <dbReference type="EMBL" id="OGF97869.1"/>
    </source>
</evidence>
<dbReference type="PANTHER" id="PTHR30188">
    <property type="entry name" value="ABC TRANSPORTER PERMEASE PROTEIN-RELATED"/>
    <property type="match status" value="1"/>
</dbReference>
<dbReference type="NCBIfam" id="TIGR00056">
    <property type="entry name" value="MlaE family lipid ABC transporter permease subunit"/>
    <property type="match status" value="1"/>
</dbReference>
<feature type="transmembrane region" description="Helical" evidence="1">
    <location>
        <begin position="213"/>
        <end position="233"/>
    </location>
</feature>
<keyword evidence="1" id="KW-1133">Transmembrane helix</keyword>
<proteinExistence type="inferred from homology"/>
<keyword evidence="1" id="KW-0472">Membrane</keyword>
<dbReference type="InterPro" id="IPR030802">
    <property type="entry name" value="Permease_MalE"/>
</dbReference>
<keyword evidence="1" id="KW-0812">Transmembrane</keyword>
<feature type="transmembrane region" description="Helical" evidence="1">
    <location>
        <begin position="70"/>
        <end position="87"/>
    </location>
</feature>
<gene>
    <name evidence="2" type="ORF">A2Z86_00495</name>
</gene>
<dbReference type="GO" id="GO:0043190">
    <property type="term" value="C:ATP-binding cassette (ABC) transporter complex"/>
    <property type="evidence" value="ECO:0007669"/>
    <property type="project" value="InterPro"/>
</dbReference>
<protein>
    <recommendedName>
        <fullName evidence="4">ABC transporter permease</fullName>
    </recommendedName>
</protein>
<dbReference type="Proteomes" id="UP000176992">
    <property type="component" value="Unassembled WGS sequence"/>
</dbReference>
<organism evidence="2 3">
    <name type="scientific">Candidatus Glassbacteria bacterium GWA2_58_10</name>
    <dbReference type="NCBI Taxonomy" id="1817865"/>
    <lineage>
        <taxon>Bacteria</taxon>
        <taxon>Candidatus Glassiibacteriota</taxon>
    </lineage>
</organism>
<dbReference type="GO" id="GO:0005548">
    <property type="term" value="F:phospholipid transporter activity"/>
    <property type="evidence" value="ECO:0007669"/>
    <property type="project" value="TreeGrafter"/>
</dbReference>
<comment type="similarity">
    <text evidence="1">Belongs to the MlaE permease family.</text>
</comment>
<dbReference type="AlphaFoldDB" id="A0A1F5YCM1"/>
<name>A0A1F5YCM1_9BACT</name>
<dbReference type="Pfam" id="PF02405">
    <property type="entry name" value="MlaE"/>
    <property type="match status" value="1"/>
</dbReference>
<evidence type="ECO:0000256" key="1">
    <source>
        <dbReference type="RuleBase" id="RU362044"/>
    </source>
</evidence>